<keyword evidence="3" id="KW-1185">Reference proteome</keyword>
<organism evidence="2 3">
    <name type="scientific">Scophthalmus maximus</name>
    <name type="common">Turbot</name>
    <name type="synonym">Psetta maxima</name>
    <dbReference type="NCBI Taxonomy" id="52904"/>
    <lineage>
        <taxon>Eukaryota</taxon>
        <taxon>Metazoa</taxon>
        <taxon>Chordata</taxon>
        <taxon>Craniata</taxon>
        <taxon>Vertebrata</taxon>
        <taxon>Euteleostomi</taxon>
        <taxon>Actinopterygii</taxon>
        <taxon>Neopterygii</taxon>
        <taxon>Teleostei</taxon>
        <taxon>Neoteleostei</taxon>
        <taxon>Acanthomorphata</taxon>
        <taxon>Carangaria</taxon>
        <taxon>Pleuronectiformes</taxon>
        <taxon>Pleuronectoidei</taxon>
        <taxon>Scophthalmidae</taxon>
        <taxon>Scophthalmus</taxon>
    </lineage>
</organism>
<dbReference type="EMBL" id="CP026250">
    <property type="protein sequence ID" value="AWP05036.1"/>
    <property type="molecule type" value="Genomic_DNA"/>
</dbReference>
<evidence type="ECO:0000313" key="2">
    <source>
        <dbReference type="EMBL" id="AWP05036.1"/>
    </source>
</evidence>
<gene>
    <name evidence="2" type="ORF">SMAX5B_006909</name>
</gene>
<evidence type="ECO:0000256" key="1">
    <source>
        <dbReference type="SAM" id="MobiDB-lite"/>
    </source>
</evidence>
<feature type="region of interest" description="Disordered" evidence="1">
    <location>
        <begin position="38"/>
        <end position="66"/>
    </location>
</feature>
<sequence>MGARSAVIGPRGPGARRAVLTHNERRGASETIVRLVPERESRCSAGKPPTVGSQSPERGAGESRVASSRLVVVVSKTNINFYFQSS</sequence>
<dbReference type="AlphaFoldDB" id="A0A2U9BN41"/>
<accession>A0A2U9BN41</accession>
<protein>
    <submittedName>
        <fullName evidence="2">Uncharacterized protein</fullName>
    </submittedName>
</protein>
<reference evidence="2 3" key="1">
    <citation type="submission" date="2017-12" db="EMBL/GenBank/DDBJ databases">
        <title>Integrating genomic resources of turbot (Scophthalmus maximus) in depth evaluation of genetic and physical mapping variation across individuals.</title>
        <authorList>
            <person name="Martinez P."/>
        </authorList>
    </citation>
    <scope>NUCLEOTIDE SEQUENCE [LARGE SCALE GENOMIC DNA]</scope>
</reference>
<evidence type="ECO:0000313" key="3">
    <source>
        <dbReference type="Proteomes" id="UP000246464"/>
    </source>
</evidence>
<proteinExistence type="predicted"/>
<name>A0A2U9BN41_SCOMX</name>
<dbReference type="Proteomes" id="UP000246464">
    <property type="component" value="Chromosome 8"/>
</dbReference>